<organism evidence="7 8">
    <name type="scientific">Galdieria yellowstonensis</name>
    <dbReference type="NCBI Taxonomy" id="3028027"/>
    <lineage>
        <taxon>Eukaryota</taxon>
        <taxon>Rhodophyta</taxon>
        <taxon>Bangiophyceae</taxon>
        <taxon>Galdieriales</taxon>
        <taxon>Galdieriaceae</taxon>
        <taxon>Galdieria</taxon>
    </lineage>
</organism>
<keyword evidence="4" id="KW-0788">Thiol protease</keyword>
<dbReference type="Proteomes" id="UP001300502">
    <property type="component" value="Unassembled WGS sequence"/>
</dbReference>
<evidence type="ECO:0000313" key="8">
    <source>
        <dbReference type="Proteomes" id="UP001300502"/>
    </source>
</evidence>
<dbReference type="GO" id="GO:0006508">
    <property type="term" value="P:proteolysis"/>
    <property type="evidence" value="ECO:0007669"/>
    <property type="project" value="UniProtKB-KW"/>
</dbReference>
<evidence type="ECO:0000256" key="1">
    <source>
        <dbReference type="ARBA" id="ARBA00005234"/>
    </source>
</evidence>
<feature type="compositionally biased region" description="Acidic residues" evidence="5">
    <location>
        <begin position="291"/>
        <end position="310"/>
    </location>
</feature>
<dbReference type="Pfam" id="PF02902">
    <property type="entry name" value="Peptidase_C48"/>
    <property type="match status" value="1"/>
</dbReference>
<dbReference type="PANTHER" id="PTHR12606:SF141">
    <property type="entry name" value="GH15225P-RELATED"/>
    <property type="match status" value="1"/>
</dbReference>
<dbReference type="InterPro" id="IPR038765">
    <property type="entry name" value="Papain-like_cys_pep_sf"/>
</dbReference>
<dbReference type="PANTHER" id="PTHR12606">
    <property type="entry name" value="SENTRIN/SUMO-SPECIFIC PROTEASE"/>
    <property type="match status" value="1"/>
</dbReference>
<dbReference type="AlphaFoldDB" id="A0AAV9IKK3"/>
<dbReference type="GO" id="GO:0005634">
    <property type="term" value="C:nucleus"/>
    <property type="evidence" value="ECO:0007669"/>
    <property type="project" value="TreeGrafter"/>
</dbReference>
<evidence type="ECO:0000256" key="5">
    <source>
        <dbReference type="SAM" id="MobiDB-lite"/>
    </source>
</evidence>
<dbReference type="GO" id="GO:0016929">
    <property type="term" value="F:deSUMOylase activity"/>
    <property type="evidence" value="ECO:0007669"/>
    <property type="project" value="TreeGrafter"/>
</dbReference>
<comment type="caution">
    <text evidence="7">The sequence shown here is derived from an EMBL/GenBank/DDBJ whole genome shotgun (WGS) entry which is preliminary data.</text>
</comment>
<protein>
    <recommendedName>
        <fullName evidence="6">Ubiquitin-like protease family profile domain-containing protein</fullName>
    </recommendedName>
</protein>
<keyword evidence="8" id="KW-1185">Reference proteome</keyword>
<feature type="compositionally biased region" description="Basic and acidic residues" evidence="5">
    <location>
        <begin position="113"/>
        <end position="126"/>
    </location>
</feature>
<dbReference type="EMBL" id="JANCYU010000056">
    <property type="protein sequence ID" value="KAK4527788.1"/>
    <property type="molecule type" value="Genomic_DNA"/>
</dbReference>
<accession>A0AAV9IKK3</accession>
<evidence type="ECO:0000313" key="7">
    <source>
        <dbReference type="EMBL" id="KAK4527788.1"/>
    </source>
</evidence>
<dbReference type="PROSITE" id="PS50600">
    <property type="entry name" value="ULP_PROTEASE"/>
    <property type="match status" value="1"/>
</dbReference>
<evidence type="ECO:0000256" key="4">
    <source>
        <dbReference type="ARBA" id="ARBA00022807"/>
    </source>
</evidence>
<keyword evidence="3" id="KW-0378">Hydrolase</keyword>
<name>A0AAV9IKK3_9RHOD</name>
<comment type="similarity">
    <text evidence="1">Belongs to the peptidase C48 family.</text>
</comment>
<keyword evidence="2" id="KW-0645">Protease</keyword>
<dbReference type="InterPro" id="IPR003653">
    <property type="entry name" value="Peptidase_C48_C"/>
</dbReference>
<feature type="domain" description="Ubiquitin-like protease family profile" evidence="6">
    <location>
        <begin position="390"/>
        <end position="561"/>
    </location>
</feature>
<feature type="region of interest" description="Disordered" evidence="5">
    <location>
        <begin position="113"/>
        <end position="138"/>
    </location>
</feature>
<reference evidence="7 8" key="1">
    <citation type="submission" date="2022-07" db="EMBL/GenBank/DDBJ databases">
        <title>Genome-wide signatures of adaptation to extreme environments.</title>
        <authorList>
            <person name="Cho C.H."/>
            <person name="Yoon H.S."/>
        </authorList>
    </citation>
    <scope>NUCLEOTIDE SEQUENCE [LARGE SCALE GENOMIC DNA]</scope>
    <source>
        <strain evidence="7 8">108.79 E11</strain>
    </source>
</reference>
<dbReference type="SUPFAM" id="SSF54001">
    <property type="entry name" value="Cysteine proteinases"/>
    <property type="match status" value="1"/>
</dbReference>
<evidence type="ECO:0000259" key="6">
    <source>
        <dbReference type="PROSITE" id="PS50600"/>
    </source>
</evidence>
<sequence>MLGNWFQTLSRGLEQVVKLGQSIDDSENTLLETNNSVHVVTNQDSNPENKRNLKRPLLPSIDASFQAEKRRHTTSDYGEEDYTQVQNSRPPTTRRLTFLEKVRRNRQLKAYTDRQRKRRVEEHKTVPENSEENNNKVNDSLTASQSNIRLEVLRRKEQLSLQKEINMLKQKIQQLKQQESKKAGLLAVYDDSSSSLLEQKMLLSTSKLLDKAVFHEEASEKMEQYQKRSEQSLLLLRSKSALHKNRALFYAQLVRKGLESLNEVEAAVPAQENLEKQKSSQRTDNIIELSDSTDDDDEDVTSNGSDEEEDDAEYIDELFSSLLEYYPFRSSSQGALTPGELNKYLTKGFNLCYADDEKNPLSTLSAKALTYCRSVLKEPKNRLLVCRNGMRIMRNDLRLLLPGNWLNDEIINFYMSLLQQRNEKEVLESNNKIPRCLFLSSFFYCKLLSRGQYDYAAVKRWTRNIDVFNYDKIIIPLNIKNCHWILAVIDIQGKRFICYDSIGGSHVDKLQALEQWLRDEHSAKLGFKLETSSYSFEQPPVPRQSNTDDCGVFCCQFARYISSNWEISFTSKDMNYFRLRMMLEILCQRVS</sequence>
<dbReference type="Gene3D" id="3.40.395.10">
    <property type="entry name" value="Adenoviral Proteinase, Chain A"/>
    <property type="match status" value="1"/>
</dbReference>
<proteinExistence type="inferred from homology"/>
<evidence type="ECO:0000256" key="3">
    <source>
        <dbReference type="ARBA" id="ARBA00022801"/>
    </source>
</evidence>
<gene>
    <name evidence="7" type="ORF">GAYE_SCF45G5719</name>
</gene>
<feature type="region of interest" description="Disordered" evidence="5">
    <location>
        <begin position="41"/>
        <end position="91"/>
    </location>
</feature>
<evidence type="ECO:0000256" key="2">
    <source>
        <dbReference type="ARBA" id="ARBA00022670"/>
    </source>
</evidence>
<dbReference type="GO" id="GO:0016926">
    <property type="term" value="P:protein desumoylation"/>
    <property type="evidence" value="ECO:0007669"/>
    <property type="project" value="TreeGrafter"/>
</dbReference>
<feature type="region of interest" description="Disordered" evidence="5">
    <location>
        <begin position="272"/>
        <end position="310"/>
    </location>
</feature>